<dbReference type="InterPro" id="IPR021099">
    <property type="entry name" value="PORR_domain"/>
</dbReference>
<comment type="caution">
    <text evidence="2">The sequence shown here is derived from an EMBL/GenBank/DDBJ whole genome shotgun (WGS) entry which is preliminary data.</text>
</comment>
<protein>
    <recommendedName>
        <fullName evidence="1">PORR domain-containing protein</fullName>
    </recommendedName>
</protein>
<dbReference type="GO" id="GO:0003723">
    <property type="term" value="F:RNA binding"/>
    <property type="evidence" value="ECO:0007669"/>
    <property type="project" value="InterPro"/>
</dbReference>
<proteinExistence type="predicted"/>
<feature type="non-terminal residue" evidence="2">
    <location>
        <position position="126"/>
    </location>
</feature>
<organism evidence="2">
    <name type="scientific">Sesamum angustifolium</name>
    <dbReference type="NCBI Taxonomy" id="2727405"/>
    <lineage>
        <taxon>Eukaryota</taxon>
        <taxon>Viridiplantae</taxon>
        <taxon>Streptophyta</taxon>
        <taxon>Embryophyta</taxon>
        <taxon>Tracheophyta</taxon>
        <taxon>Spermatophyta</taxon>
        <taxon>Magnoliopsida</taxon>
        <taxon>eudicotyledons</taxon>
        <taxon>Gunneridae</taxon>
        <taxon>Pentapetalae</taxon>
        <taxon>asterids</taxon>
        <taxon>lamiids</taxon>
        <taxon>Lamiales</taxon>
        <taxon>Pedaliaceae</taxon>
        <taxon>Sesamum</taxon>
    </lineage>
</organism>
<reference evidence="2" key="1">
    <citation type="submission" date="2020-06" db="EMBL/GenBank/DDBJ databases">
        <authorList>
            <person name="Li T."/>
            <person name="Hu X."/>
            <person name="Zhang T."/>
            <person name="Song X."/>
            <person name="Zhang H."/>
            <person name="Dai N."/>
            <person name="Sheng W."/>
            <person name="Hou X."/>
            <person name="Wei L."/>
        </authorList>
    </citation>
    <scope>NUCLEOTIDE SEQUENCE</scope>
    <source>
        <strain evidence="2">G01</strain>
        <tissue evidence="2">Leaf</tissue>
    </source>
</reference>
<dbReference type="PANTHER" id="PTHR31476">
    <property type="entry name" value="PROTEIN WHAT'S THIS FACTOR 1 HOMOLOG, CHLOROPLASTIC"/>
    <property type="match status" value="1"/>
</dbReference>
<gene>
    <name evidence="2" type="ORF">Sangu_2747700</name>
</gene>
<sequence>MAIDSSLPLAVTRLVKLLSMSLSKKLPLRAIFKVWRELGLPDNFEDSVISSNSDIFLLQDGNEPNTHFLVLNDGEAFKDCLIPAVENWRVVECCKEDCSVDRTDLKYSFKVGVSTEDAIKEELQGK</sequence>
<dbReference type="AlphaFoldDB" id="A0AAW2IVG5"/>
<dbReference type="Pfam" id="PF11955">
    <property type="entry name" value="PORR"/>
    <property type="match status" value="1"/>
</dbReference>
<dbReference type="EMBL" id="JACGWK010001554">
    <property type="protein sequence ID" value="KAL0286116.1"/>
    <property type="molecule type" value="Genomic_DNA"/>
</dbReference>
<dbReference type="InterPro" id="IPR045040">
    <property type="entry name" value="PORR_fam"/>
</dbReference>
<dbReference type="PANTHER" id="PTHR31476:SF15">
    <property type="entry name" value="ASSOCIATED SALT-INDUCIBLE PROTEIN, PUTATIVE-RELATED"/>
    <property type="match status" value="1"/>
</dbReference>
<reference evidence="2" key="2">
    <citation type="journal article" date="2024" name="Plant">
        <title>Genomic evolution and insights into agronomic trait innovations of Sesamum species.</title>
        <authorList>
            <person name="Miao H."/>
            <person name="Wang L."/>
            <person name="Qu L."/>
            <person name="Liu H."/>
            <person name="Sun Y."/>
            <person name="Le M."/>
            <person name="Wang Q."/>
            <person name="Wei S."/>
            <person name="Zheng Y."/>
            <person name="Lin W."/>
            <person name="Duan Y."/>
            <person name="Cao H."/>
            <person name="Xiong S."/>
            <person name="Wang X."/>
            <person name="Wei L."/>
            <person name="Li C."/>
            <person name="Ma Q."/>
            <person name="Ju M."/>
            <person name="Zhao R."/>
            <person name="Li G."/>
            <person name="Mu C."/>
            <person name="Tian Q."/>
            <person name="Mei H."/>
            <person name="Zhang T."/>
            <person name="Gao T."/>
            <person name="Zhang H."/>
        </authorList>
    </citation>
    <scope>NUCLEOTIDE SEQUENCE</scope>
    <source>
        <strain evidence="2">G01</strain>
    </source>
</reference>
<name>A0AAW2IVG5_9LAMI</name>
<evidence type="ECO:0000313" key="2">
    <source>
        <dbReference type="EMBL" id="KAL0286116.1"/>
    </source>
</evidence>
<accession>A0AAW2IVG5</accession>
<feature type="domain" description="PORR" evidence="1">
    <location>
        <begin position="3"/>
        <end position="123"/>
    </location>
</feature>
<evidence type="ECO:0000259" key="1">
    <source>
        <dbReference type="Pfam" id="PF11955"/>
    </source>
</evidence>